<dbReference type="Proteomes" id="UP000540698">
    <property type="component" value="Unassembled WGS sequence"/>
</dbReference>
<feature type="non-terminal residue" evidence="2">
    <location>
        <position position="56"/>
    </location>
</feature>
<accession>A0A7X6R5V9</accession>
<dbReference type="RefSeq" id="WP_168434209.1">
    <property type="nucleotide sequence ID" value="NZ_JAAXOS010000015.1"/>
</dbReference>
<name>A0A7X6R5V9_9NOCA</name>
<dbReference type="InterPro" id="IPR032387">
    <property type="entry name" value="ACAS_N"/>
</dbReference>
<gene>
    <name evidence="2" type="ORF">HGB38_27375</name>
</gene>
<protein>
    <recommendedName>
        <fullName evidence="1">Acetyl-coenzyme A synthetase N-terminal domain-containing protein</fullName>
    </recommendedName>
</protein>
<sequence length="56" mass="6190">MTSATTDDRDATTAYPPSAEFAAQANADAGFYQRAAADREAFWAEQAGRLHWHQPF</sequence>
<reference evidence="2 3" key="1">
    <citation type="submission" date="2020-04" db="EMBL/GenBank/DDBJ databases">
        <title>MicrobeNet Type strains.</title>
        <authorList>
            <person name="Nicholson A.C."/>
        </authorList>
    </citation>
    <scope>NUCLEOTIDE SEQUENCE [LARGE SCALE GENOMIC DNA]</scope>
    <source>
        <strain evidence="2 3">DSM 44956</strain>
    </source>
</reference>
<dbReference type="EMBL" id="JAAXOS010000015">
    <property type="protein sequence ID" value="NKY29903.1"/>
    <property type="molecule type" value="Genomic_DNA"/>
</dbReference>
<evidence type="ECO:0000313" key="3">
    <source>
        <dbReference type="Proteomes" id="UP000540698"/>
    </source>
</evidence>
<dbReference type="Pfam" id="PF16177">
    <property type="entry name" value="ACAS_N"/>
    <property type="match status" value="1"/>
</dbReference>
<feature type="domain" description="Acetyl-coenzyme A synthetase N-terminal" evidence="1">
    <location>
        <begin position="31"/>
        <end position="56"/>
    </location>
</feature>
<evidence type="ECO:0000313" key="2">
    <source>
        <dbReference type="EMBL" id="NKY29903.1"/>
    </source>
</evidence>
<evidence type="ECO:0000259" key="1">
    <source>
        <dbReference type="Pfam" id="PF16177"/>
    </source>
</evidence>
<proteinExistence type="predicted"/>
<organism evidence="2 3">
    <name type="scientific">Nocardia gamkensis</name>
    <dbReference type="NCBI Taxonomy" id="352869"/>
    <lineage>
        <taxon>Bacteria</taxon>
        <taxon>Bacillati</taxon>
        <taxon>Actinomycetota</taxon>
        <taxon>Actinomycetes</taxon>
        <taxon>Mycobacteriales</taxon>
        <taxon>Nocardiaceae</taxon>
        <taxon>Nocardia</taxon>
    </lineage>
</organism>
<keyword evidence="3" id="KW-1185">Reference proteome</keyword>
<comment type="caution">
    <text evidence="2">The sequence shown here is derived from an EMBL/GenBank/DDBJ whole genome shotgun (WGS) entry which is preliminary data.</text>
</comment>
<dbReference type="AlphaFoldDB" id="A0A7X6R5V9"/>